<keyword evidence="2" id="KW-1185">Reference proteome</keyword>
<evidence type="ECO:0000313" key="2">
    <source>
        <dbReference type="Proteomes" id="UP000245626"/>
    </source>
</evidence>
<accession>A0ACD0NP21</accession>
<gene>
    <name evidence="1" type="ORF">IE53DRAFT_371378</name>
</gene>
<evidence type="ECO:0000313" key="1">
    <source>
        <dbReference type="EMBL" id="PWN47534.1"/>
    </source>
</evidence>
<dbReference type="Proteomes" id="UP000245626">
    <property type="component" value="Unassembled WGS sequence"/>
</dbReference>
<proteinExistence type="predicted"/>
<sequence length="291" mass="32962">MVKSKVEAIKESKAWEGIEGMLNTIWKKKGKCEGNQTRKGSELEEDEDEVGRPWTLPRRIICLGLGSPKDSRVAQFQLALLLIFRDHVDEILRSGSTSPNLSEEIVVDRLEKVSGGQESPKCSVEAFDPIFDREDRDLLSYFGVQAPLENKVGDYPVQEGEPTLFYMPHCGLGLYERVLRSNWSTERLAHLLLCCNELENYRLGMRDSELKESYPCVHRFVNRIESKRLPNLAKPNSDCFNDTAFQRFVGFDKRGGEQGGNDPEEEFFRSLSSGNRSETMTSEGGGEGFVH</sequence>
<reference evidence="1 2" key="1">
    <citation type="journal article" date="2018" name="Mol. Biol. Evol.">
        <title>Broad Genomic Sampling Reveals a Smut Pathogenic Ancestry of the Fungal Clade Ustilaginomycotina.</title>
        <authorList>
            <person name="Kijpornyongpan T."/>
            <person name="Mondo S.J."/>
            <person name="Barry K."/>
            <person name="Sandor L."/>
            <person name="Lee J."/>
            <person name="Lipzen A."/>
            <person name="Pangilinan J."/>
            <person name="LaButti K."/>
            <person name="Hainaut M."/>
            <person name="Henrissat B."/>
            <person name="Grigoriev I.V."/>
            <person name="Spatafora J.W."/>
            <person name="Aime M.C."/>
        </authorList>
    </citation>
    <scope>NUCLEOTIDE SEQUENCE [LARGE SCALE GENOMIC DNA]</scope>
    <source>
        <strain evidence="1 2">SA 807</strain>
    </source>
</reference>
<protein>
    <submittedName>
        <fullName evidence="1">Uncharacterized protein</fullName>
    </submittedName>
</protein>
<organism evidence="1 2">
    <name type="scientific">Violaceomyces palustris</name>
    <dbReference type="NCBI Taxonomy" id="1673888"/>
    <lineage>
        <taxon>Eukaryota</taxon>
        <taxon>Fungi</taxon>
        <taxon>Dikarya</taxon>
        <taxon>Basidiomycota</taxon>
        <taxon>Ustilaginomycotina</taxon>
        <taxon>Ustilaginomycetes</taxon>
        <taxon>Violaceomycetales</taxon>
        <taxon>Violaceomycetaceae</taxon>
        <taxon>Violaceomyces</taxon>
    </lineage>
</organism>
<name>A0ACD0NP21_9BASI</name>
<dbReference type="EMBL" id="KZ820406">
    <property type="protein sequence ID" value="PWN47534.1"/>
    <property type="molecule type" value="Genomic_DNA"/>
</dbReference>